<gene>
    <name evidence="2" type="ORF">BXZ70DRAFT_764395</name>
</gene>
<comment type="caution">
    <text evidence="2">The sequence shown here is derived from an EMBL/GenBank/DDBJ whole genome shotgun (WGS) entry which is preliminary data.</text>
</comment>
<evidence type="ECO:0000256" key="1">
    <source>
        <dbReference type="SAM" id="MobiDB-lite"/>
    </source>
</evidence>
<feature type="region of interest" description="Disordered" evidence="1">
    <location>
        <begin position="1"/>
        <end position="25"/>
    </location>
</feature>
<organism evidence="2 3">
    <name type="scientific">Cristinia sonorae</name>
    <dbReference type="NCBI Taxonomy" id="1940300"/>
    <lineage>
        <taxon>Eukaryota</taxon>
        <taxon>Fungi</taxon>
        <taxon>Dikarya</taxon>
        <taxon>Basidiomycota</taxon>
        <taxon>Agaricomycotina</taxon>
        <taxon>Agaricomycetes</taxon>
        <taxon>Agaricomycetidae</taxon>
        <taxon>Agaricales</taxon>
        <taxon>Pleurotineae</taxon>
        <taxon>Stephanosporaceae</taxon>
        <taxon>Cristinia</taxon>
    </lineage>
</organism>
<name>A0A8K0URY7_9AGAR</name>
<evidence type="ECO:0000313" key="2">
    <source>
        <dbReference type="EMBL" id="KAH8102975.1"/>
    </source>
</evidence>
<reference evidence="2" key="1">
    <citation type="journal article" date="2021" name="New Phytol.">
        <title>Evolutionary innovations through gain and loss of genes in the ectomycorrhizal Boletales.</title>
        <authorList>
            <person name="Wu G."/>
            <person name="Miyauchi S."/>
            <person name="Morin E."/>
            <person name="Kuo A."/>
            <person name="Drula E."/>
            <person name="Varga T."/>
            <person name="Kohler A."/>
            <person name="Feng B."/>
            <person name="Cao Y."/>
            <person name="Lipzen A."/>
            <person name="Daum C."/>
            <person name="Hundley H."/>
            <person name="Pangilinan J."/>
            <person name="Johnson J."/>
            <person name="Barry K."/>
            <person name="LaButti K."/>
            <person name="Ng V."/>
            <person name="Ahrendt S."/>
            <person name="Min B."/>
            <person name="Choi I.G."/>
            <person name="Park H."/>
            <person name="Plett J.M."/>
            <person name="Magnuson J."/>
            <person name="Spatafora J.W."/>
            <person name="Nagy L.G."/>
            <person name="Henrissat B."/>
            <person name="Grigoriev I.V."/>
            <person name="Yang Z.L."/>
            <person name="Xu J."/>
            <person name="Martin F.M."/>
        </authorList>
    </citation>
    <scope>NUCLEOTIDE SEQUENCE</scope>
    <source>
        <strain evidence="2">KKN 215</strain>
    </source>
</reference>
<dbReference type="Proteomes" id="UP000813824">
    <property type="component" value="Unassembled WGS sequence"/>
</dbReference>
<sequence length="108" mass="11961">MMYLIYPSNENGVSRSKGSKSAPTDATEDVIAWIAVNVQGRIADEIFRTDTRGGQPPSSCTFGQTNQFRDLFSTKSFIRPTESILHLQCDSIVVRSSSVHPSSRRPLL</sequence>
<proteinExistence type="predicted"/>
<accession>A0A8K0URY7</accession>
<dbReference type="EMBL" id="JAEVFJ010000008">
    <property type="protein sequence ID" value="KAH8102975.1"/>
    <property type="molecule type" value="Genomic_DNA"/>
</dbReference>
<evidence type="ECO:0000313" key="3">
    <source>
        <dbReference type="Proteomes" id="UP000813824"/>
    </source>
</evidence>
<dbReference type="OrthoDB" id="1859733at2759"/>
<feature type="compositionally biased region" description="Polar residues" evidence="1">
    <location>
        <begin position="8"/>
        <end position="24"/>
    </location>
</feature>
<keyword evidence="3" id="KW-1185">Reference proteome</keyword>
<protein>
    <submittedName>
        <fullName evidence="2">Uncharacterized protein</fullName>
    </submittedName>
</protein>
<dbReference type="AlphaFoldDB" id="A0A8K0URY7"/>